<keyword evidence="2" id="KW-1185">Reference proteome</keyword>
<organism evidence="1 2">
    <name type="scientific">Vreelandella populi</name>
    <dbReference type="NCBI Taxonomy" id="2498858"/>
    <lineage>
        <taxon>Bacteria</taxon>
        <taxon>Pseudomonadati</taxon>
        <taxon>Pseudomonadota</taxon>
        <taxon>Gammaproteobacteria</taxon>
        <taxon>Oceanospirillales</taxon>
        <taxon>Halomonadaceae</taxon>
        <taxon>Vreelandella</taxon>
    </lineage>
</organism>
<accession>A0A3S0WLV5</accession>
<evidence type="ECO:0000313" key="2">
    <source>
        <dbReference type="Proteomes" id="UP000286912"/>
    </source>
</evidence>
<dbReference type="AlphaFoldDB" id="A0A3S0WLV5"/>
<reference evidence="1 2" key="1">
    <citation type="submission" date="2018-12" db="EMBL/GenBank/DDBJ databases">
        <title>three novel Halomonas strain isolated from plants.</title>
        <authorList>
            <person name="Sun C."/>
        </authorList>
    </citation>
    <scope>NUCLEOTIDE SEQUENCE [LARGE SCALE GENOMIC DNA]</scope>
    <source>
        <strain evidence="1 2">RC</strain>
    </source>
</reference>
<dbReference type="OrthoDB" id="6183023at2"/>
<comment type="caution">
    <text evidence="1">The sequence shown here is derived from an EMBL/GenBank/DDBJ whole genome shotgun (WGS) entry which is preliminary data.</text>
</comment>
<sequence length="103" mass="11748">MHRHIEWDDPGSASVSKLFANDHHDHARIGNGDILSARYRGKIVRVEVEAYREEDAVSIGKVVAILDAKGNRLKGMDKLDIGDIVRLPDDKRAFERREEEKDK</sequence>
<dbReference type="RefSeq" id="WP_126949698.1">
    <property type="nucleotide sequence ID" value="NZ_RZHD01000007.1"/>
</dbReference>
<dbReference type="EMBL" id="RZHD01000007">
    <property type="protein sequence ID" value="RUR44322.1"/>
    <property type="molecule type" value="Genomic_DNA"/>
</dbReference>
<name>A0A3S0WLV5_9GAMM</name>
<dbReference type="Proteomes" id="UP000286912">
    <property type="component" value="Unassembled WGS sequence"/>
</dbReference>
<proteinExistence type="predicted"/>
<protein>
    <submittedName>
        <fullName evidence="1">Uncharacterized protein</fullName>
    </submittedName>
</protein>
<gene>
    <name evidence="1" type="ORF">ELY37_14590</name>
</gene>
<evidence type="ECO:0000313" key="1">
    <source>
        <dbReference type="EMBL" id="RUR44322.1"/>
    </source>
</evidence>